<dbReference type="InterPro" id="IPR028098">
    <property type="entry name" value="Glyco_trans_4-like_N"/>
</dbReference>
<reference evidence="4 5" key="1">
    <citation type="submission" date="2023-07" db="EMBL/GenBank/DDBJ databases">
        <title>Sequencing the genomes of 1000 actinobacteria strains.</title>
        <authorList>
            <person name="Klenk H.-P."/>
        </authorList>
    </citation>
    <scope>NUCLEOTIDE SEQUENCE [LARGE SCALE GENOMIC DNA]</scope>
    <source>
        <strain evidence="4 5">DSM 44709</strain>
    </source>
</reference>
<dbReference type="GO" id="GO:0016757">
    <property type="term" value="F:glycosyltransferase activity"/>
    <property type="evidence" value="ECO:0007669"/>
    <property type="project" value="UniProtKB-KW"/>
</dbReference>
<protein>
    <submittedName>
        <fullName evidence="4">Glycosyltransferase involved in cell wall biosynthesis</fullName>
    </submittedName>
</protein>
<accession>A0AAE3VU20</accession>
<dbReference type="Proteomes" id="UP001240236">
    <property type="component" value="Unassembled WGS sequence"/>
</dbReference>
<proteinExistence type="predicted"/>
<evidence type="ECO:0000313" key="4">
    <source>
        <dbReference type="EMBL" id="MDQ0363938.1"/>
    </source>
</evidence>
<evidence type="ECO:0000259" key="3">
    <source>
        <dbReference type="Pfam" id="PF13579"/>
    </source>
</evidence>
<dbReference type="Pfam" id="PF13579">
    <property type="entry name" value="Glyco_trans_4_4"/>
    <property type="match status" value="1"/>
</dbReference>
<dbReference type="PANTHER" id="PTHR12526:SF634">
    <property type="entry name" value="BLL3361 PROTEIN"/>
    <property type="match status" value="1"/>
</dbReference>
<evidence type="ECO:0000313" key="5">
    <source>
        <dbReference type="Proteomes" id="UP001240236"/>
    </source>
</evidence>
<keyword evidence="2" id="KW-0808">Transferase</keyword>
<feature type="domain" description="Glycosyltransferase subfamily 4-like N-terminal" evidence="3">
    <location>
        <begin position="18"/>
        <end position="166"/>
    </location>
</feature>
<dbReference type="RefSeq" id="WP_307234951.1">
    <property type="nucleotide sequence ID" value="NZ_JAUSUZ010000001.1"/>
</dbReference>
<gene>
    <name evidence="4" type="ORF">J2S42_000607</name>
</gene>
<name>A0AAE3VU20_9ACTN</name>
<evidence type="ECO:0000256" key="2">
    <source>
        <dbReference type="ARBA" id="ARBA00022679"/>
    </source>
</evidence>
<keyword evidence="1" id="KW-0328">Glycosyltransferase</keyword>
<organism evidence="4 5">
    <name type="scientific">Catenuloplanes indicus</name>
    <dbReference type="NCBI Taxonomy" id="137267"/>
    <lineage>
        <taxon>Bacteria</taxon>
        <taxon>Bacillati</taxon>
        <taxon>Actinomycetota</taxon>
        <taxon>Actinomycetes</taxon>
        <taxon>Micromonosporales</taxon>
        <taxon>Micromonosporaceae</taxon>
        <taxon>Catenuloplanes</taxon>
    </lineage>
</organism>
<dbReference type="AlphaFoldDB" id="A0AAE3VU20"/>
<dbReference type="CDD" id="cd03801">
    <property type="entry name" value="GT4_PimA-like"/>
    <property type="match status" value="1"/>
</dbReference>
<dbReference type="PANTHER" id="PTHR12526">
    <property type="entry name" value="GLYCOSYLTRANSFERASE"/>
    <property type="match status" value="1"/>
</dbReference>
<dbReference type="Gene3D" id="3.40.50.2000">
    <property type="entry name" value="Glycogen Phosphorylase B"/>
    <property type="match status" value="2"/>
</dbReference>
<sequence length="378" mass="40673">MDYDVTVALTYYLPYMSGVTHAAQTVAEGLAARGWKVAVIASRHDRATPARERINGVDVYRAPVLGQITRAQVSPAYPMQAARLARRSSVLLLNLPMAEGAALARLAAPTPIISILHIDLYLPPGMLNRVAVAASDATSRFVLRRSAAVVANSEDQARHSKFWDLMAQREFRAIAAPCLDRRGGTPVYRETGGPHIGFLGRIVEDKGIPYLIRAFRRIADPRARLLIAGNHETVMGGGVMSEIRDEIGADSRIRLLGELRGTEINDFYASIDVFVLPSVAESFGIVQAEAMMCGVPSVTTDLPGGRYPVVATGFGRVVPPRAPDALRTAILESAAIPAGERAEKAALARDLFGVSPGLDAYQALCELVRARAYSSSGR</sequence>
<dbReference type="Pfam" id="PF13692">
    <property type="entry name" value="Glyco_trans_1_4"/>
    <property type="match status" value="1"/>
</dbReference>
<evidence type="ECO:0000256" key="1">
    <source>
        <dbReference type="ARBA" id="ARBA00022676"/>
    </source>
</evidence>
<keyword evidence="5" id="KW-1185">Reference proteome</keyword>
<comment type="caution">
    <text evidence="4">The sequence shown here is derived from an EMBL/GenBank/DDBJ whole genome shotgun (WGS) entry which is preliminary data.</text>
</comment>
<dbReference type="EMBL" id="JAUSUZ010000001">
    <property type="protein sequence ID" value="MDQ0363938.1"/>
    <property type="molecule type" value="Genomic_DNA"/>
</dbReference>
<dbReference type="SUPFAM" id="SSF53756">
    <property type="entry name" value="UDP-Glycosyltransferase/glycogen phosphorylase"/>
    <property type="match status" value="1"/>
</dbReference>